<dbReference type="Proteomes" id="UP000464577">
    <property type="component" value="Chromosome"/>
</dbReference>
<dbReference type="RefSeq" id="WP_162386332.1">
    <property type="nucleotide sequence ID" value="NZ_CP045997.1"/>
</dbReference>
<dbReference type="Gene3D" id="3.10.450.360">
    <property type="match status" value="1"/>
</dbReference>
<organism evidence="1 2">
    <name type="scientific">Spirosoma endbachense</name>
    <dbReference type="NCBI Taxonomy" id="2666025"/>
    <lineage>
        <taxon>Bacteria</taxon>
        <taxon>Pseudomonadati</taxon>
        <taxon>Bacteroidota</taxon>
        <taxon>Cytophagia</taxon>
        <taxon>Cytophagales</taxon>
        <taxon>Cytophagaceae</taxon>
        <taxon>Spirosoma</taxon>
    </lineage>
</organism>
<keyword evidence="2" id="KW-1185">Reference proteome</keyword>
<dbReference type="PROSITE" id="PS51257">
    <property type="entry name" value="PROKAR_LIPOPROTEIN"/>
    <property type="match status" value="1"/>
</dbReference>
<evidence type="ECO:0000313" key="1">
    <source>
        <dbReference type="EMBL" id="QHV95924.1"/>
    </source>
</evidence>
<dbReference type="AlphaFoldDB" id="A0A6P1VTI9"/>
<dbReference type="EMBL" id="CP045997">
    <property type="protein sequence ID" value="QHV95924.1"/>
    <property type="molecule type" value="Genomic_DNA"/>
</dbReference>
<dbReference type="KEGG" id="senf:GJR95_13310"/>
<sequence>MNAIKKWVVSLLIGGWLVSCSSADKPNATVEQAFVKKFGNVSAINWTENADYSFAHFTQRGKPVVAVFGNDGQLIATEPARPIH</sequence>
<reference evidence="1 2" key="1">
    <citation type="submission" date="2019-11" db="EMBL/GenBank/DDBJ databases">
        <title>Spirosoma endbachense sp. nov., isolated from a natural salt meadow.</title>
        <authorList>
            <person name="Rojas J."/>
            <person name="Ambika Manirajan B."/>
            <person name="Ratering S."/>
            <person name="Suarez C."/>
            <person name="Geissler-Plaum R."/>
            <person name="Schnell S."/>
        </authorList>
    </citation>
    <scope>NUCLEOTIDE SEQUENCE [LARGE SCALE GENOMIC DNA]</scope>
    <source>
        <strain evidence="1 2">I-24</strain>
    </source>
</reference>
<accession>A0A6P1VTI9</accession>
<name>A0A6P1VTI9_9BACT</name>
<proteinExistence type="predicted"/>
<gene>
    <name evidence="1" type="ORF">GJR95_13310</name>
</gene>
<evidence type="ECO:0000313" key="2">
    <source>
        <dbReference type="Proteomes" id="UP000464577"/>
    </source>
</evidence>
<protein>
    <submittedName>
        <fullName evidence="1">Uncharacterized protein</fullName>
    </submittedName>
</protein>